<dbReference type="PANTHER" id="PTHR24320:SF282">
    <property type="entry name" value="WW DOMAIN-CONTAINING OXIDOREDUCTASE"/>
    <property type="match status" value="1"/>
</dbReference>
<evidence type="ECO:0000256" key="4">
    <source>
        <dbReference type="ARBA" id="ARBA00016094"/>
    </source>
</evidence>
<dbReference type="OrthoDB" id="9989144at2759"/>
<dbReference type="FunFam" id="3.40.50.720:FF:000353">
    <property type="entry name" value="WW domain-containing oxidoreductase"/>
    <property type="match status" value="1"/>
</dbReference>
<dbReference type="InterPro" id="IPR036020">
    <property type="entry name" value="WW_dom_sf"/>
</dbReference>
<comment type="similarity">
    <text evidence="3">Belongs to the short-chain dehydrogenases/reductases (SDR) family.</text>
</comment>
<evidence type="ECO:0000256" key="10">
    <source>
        <dbReference type="ARBA" id="ARBA00023228"/>
    </source>
</evidence>
<dbReference type="AlphaFoldDB" id="A0A7D9HEU8"/>
<dbReference type="Gene3D" id="3.40.50.720">
    <property type="entry name" value="NAD(P)-binding Rossmann-like Domain"/>
    <property type="match status" value="1"/>
</dbReference>
<dbReference type="GO" id="GO:0016491">
    <property type="term" value="F:oxidoreductase activity"/>
    <property type="evidence" value="ECO:0007669"/>
    <property type="project" value="UniProtKB-KW"/>
</dbReference>
<evidence type="ECO:0000313" key="13">
    <source>
        <dbReference type="Proteomes" id="UP001152795"/>
    </source>
</evidence>
<organism evidence="12 13">
    <name type="scientific">Paramuricea clavata</name>
    <name type="common">Red gorgonian</name>
    <name type="synonym">Violescent sea-whip</name>
    <dbReference type="NCBI Taxonomy" id="317549"/>
    <lineage>
        <taxon>Eukaryota</taxon>
        <taxon>Metazoa</taxon>
        <taxon>Cnidaria</taxon>
        <taxon>Anthozoa</taxon>
        <taxon>Octocorallia</taxon>
        <taxon>Malacalcyonacea</taxon>
        <taxon>Plexauridae</taxon>
        <taxon>Paramuricea</taxon>
    </lineage>
</organism>
<dbReference type="GO" id="GO:0005794">
    <property type="term" value="C:Golgi apparatus"/>
    <property type="evidence" value="ECO:0007669"/>
    <property type="project" value="UniProtKB-SubCell"/>
</dbReference>
<dbReference type="InterPro" id="IPR002347">
    <property type="entry name" value="SDR_fam"/>
</dbReference>
<reference evidence="12" key="1">
    <citation type="submission" date="2020-04" db="EMBL/GenBank/DDBJ databases">
        <authorList>
            <person name="Alioto T."/>
            <person name="Alioto T."/>
            <person name="Gomez Garrido J."/>
        </authorList>
    </citation>
    <scope>NUCLEOTIDE SEQUENCE</scope>
    <source>
        <strain evidence="12">A484AB</strain>
    </source>
</reference>
<accession>A0A7D9HEU8</accession>
<keyword evidence="6" id="KW-0053">Apoptosis</keyword>
<keyword evidence="7" id="KW-0521">NADP</keyword>
<dbReference type="GO" id="GO:0006915">
    <property type="term" value="P:apoptotic process"/>
    <property type="evidence" value="ECO:0007669"/>
    <property type="project" value="UniProtKB-KW"/>
</dbReference>
<dbReference type="GO" id="GO:0005764">
    <property type="term" value="C:lysosome"/>
    <property type="evidence" value="ECO:0007669"/>
    <property type="project" value="UniProtKB-SubCell"/>
</dbReference>
<protein>
    <recommendedName>
        <fullName evidence="4">WW domain-containing oxidoreductase</fullName>
    </recommendedName>
</protein>
<evidence type="ECO:0000256" key="6">
    <source>
        <dbReference type="ARBA" id="ARBA00022703"/>
    </source>
</evidence>
<dbReference type="PANTHER" id="PTHR24320">
    <property type="entry name" value="RETINOL DEHYDROGENASE"/>
    <property type="match status" value="1"/>
</dbReference>
<proteinExistence type="inferred from homology"/>
<keyword evidence="8" id="KW-0560">Oxidoreductase</keyword>
<feature type="compositionally biased region" description="Acidic residues" evidence="11">
    <location>
        <begin position="1"/>
        <end position="12"/>
    </location>
</feature>
<keyword evidence="10" id="KW-0458">Lysosome</keyword>
<comment type="subcellular location">
    <subcellularLocation>
        <location evidence="2">Golgi apparatus</location>
    </subcellularLocation>
    <subcellularLocation>
        <location evidence="1">Lysosome</location>
    </subcellularLocation>
</comment>
<dbReference type="SUPFAM" id="SSF51045">
    <property type="entry name" value="WW domain"/>
    <property type="match status" value="2"/>
</dbReference>
<dbReference type="Gene3D" id="2.20.70.10">
    <property type="match status" value="2"/>
</dbReference>
<dbReference type="InterPro" id="IPR036291">
    <property type="entry name" value="NAD(P)-bd_dom_sf"/>
</dbReference>
<gene>
    <name evidence="12" type="ORF">PACLA_8A081536</name>
</gene>
<dbReference type="Pfam" id="PF00106">
    <property type="entry name" value="adh_short"/>
    <property type="match status" value="1"/>
</dbReference>
<dbReference type="PROSITE" id="PS50020">
    <property type="entry name" value="WW_DOMAIN_2"/>
    <property type="match status" value="2"/>
</dbReference>
<comment type="caution">
    <text evidence="12">The sequence shown here is derived from an EMBL/GenBank/DDBJ whole genome shotgun (WGS) entry which is preliminary data.</text>
</comment>
<evidence type="ECO:0000256" key="8">
    <source>
        <dbReference type="ARBA" id="ARBA00023002"/>
    </source>
</evidence>
<keyword evidence="13" id="KW-1185">Reference proteome</keyword>
<dbReference type="SUPFAM" id="SSF51735">
    <property type="entry name" value="NAD(P)-binding Rossmann-fold domains"/>
    <property type="match status" value="1"/>
</dbReference>
<dbReference type="Pfam" id="PF00397">
    <property type="entry name" value="WW"/>
    <property type="match status" value="1"/>
</dbReference>
<dbReference type="PROSITE" id="PS01159">
    <property type="entry name" value="WW_DOMAIN_1"/>
    <property type="match status" value="2"/>
</dbReference>
<dbReference type="GO" id="GO:0016055">
    <property type="term" value="P:Wnt signaling pathway"/>
    <property type="evidence" value="ECO:0007669"/>
    <property type="project" value="UniProtKB-KW"/>
</dbReference>
<evidence type="ECO:0000256" key="11">
    <source>
        <dbReference type="SAM" id="MobiDB-lite"/>
    </source>
</evidence>
<evidence type="ECO:0000256" key="3">
    <source>
        <dbReference type="ARBA" id="ARBA00006484"/>
    </source>
</evidence>
<dbReference type="EMBL" id="CACRXK020000557">
    <property type="protein sequence ID" value="CAB3982941.1"/>
    <property type="molecule type" value="Genomic_DNA"/>
</dbReference>
<dbReference type="InterPro" id="IPR001202">
    <property type="entry name" value="WW_dom"/>
</dbReference>
<evidence type="ECO:0000256" key="5">
    <source>
        <dbReference type="ARBA" id="ARBA00022687"/>
    </source>
</evidence>
<dbReference type="PRINTS" id="PR00081">
    <property type="entry name" value="GDHRDH"/>
</dbReference>
<keyword evidence="5" id="KW-0879">Wnt signaling pathway</keyword>
<feature type="region of interest" description="Disordered" evidence="11">
    <location>
        <begin position="1"/>
        <end position="21"/>
    </location>
</feature>
<evidence type="ECO:0000313" key="12">
    <source>
        <dbReference type="EMBL" id="CAB3982941.1"/>
    </source>
</evidence>
<name>A0A7D9HEU8_PARCT</name>
<evidence type="ECO:0000256" key="1">
    <source>
        <dbReference type="ARBA" id="ARBA00004371"/>
    </source>
</evidence>
<evidence type="ECO:0000256" key="7">
    <source>
        <dbReference type="ARBA" id="ARBA00022857"/>
    </source>
</evidence>
<keyword evidence="9" id="KW-0333">Golgi apparatus</keyword>
<dbReference type="CDD" id="cd00201">
    <property type="entry name" value="WW"/>
    <property type="match status" value="2"/>
</dbReference>
<dbReference type="Proteomes" id="UP001152795">
    <property type="component" value="Unassembled WGS sequence"/>
</dbReference>
<evidence type="ECO:0000256" key="2">
    <source>
        <dbReference type="ARBA" id="ARBA00004555"/>
    </source>
</evidence>
<evidence type="ECO:0000256" key="9">
    <source>
        <dbReference type="ARBA" id="ARBA00023034"/>
    </source>
</evidence>
<sequence length="423" mass="48208">MAENGVEEEENMTSENDLPPGWETRFMTDGRIYYIDHNTKRTQWEHPKNGIVTRIEGELPFGWHKEQDEDGQDYYVDSVKGKTTYIDPRVALTTKPKVKGKVKVDTFKTAMDILKDKNLAGKVVIITGANSGIGFETTKAMSLYGAHVIMACRDIRKGNMAAEKIRDIRKTLIPKLNVLRLDLASLESIENFAEQFKAMKLPLHILICNAAVLSPSWQQTKDNIELTFGVNHVGHHYLVKLLQDCLIKSAPARVVVTSSESHRFPNFNYTEELDIKKLPLQKSDYWSILAYNQSKLSNILFSMELNRRLAPQGVTSNAVHPGNMIYTSLAKNSWLYWMMYFLCRPFSKSPAQGAAVVTYCATSRELDNSGGYYFNNFYAIEPSKEAMNAETAQELWKLTDYLISDRQKLYRCAVQVPRMLQDS</sequence>
<dbReference type="SMART" id="SM00456">
    <property type="entry name" value="WW"/>
    <property type="match status" value="2"/>
</dbReference>